<dbReference type="STRING" id="6184.A0A430Q4A4"/>
<proteinExistence type="predicted"/>
<dbReference type="Gene3D" id="2.60.120.920">
    <property type="match status" value="1"/>
</dbReference>
<dbReference type="Proteomes" id="UP000290809">
    <property type="component" value="Unassembled WGS sequence"/>
</dbReference>
<dbReference type="EMBL" id="QMKO01002805">
    <property type="protein sequence ID" value="RTG82496.1"/>
    <property type="molecule type" value="Genomic_DNA"/>
</dbReference>
<sequence length="433" mass="48997">MESTADINSHTLPTLGNLTINEEGVSNAIEDLDYIDSPLSSLYSNRFIYWNSSTCSVMTTLHFYTGSGKRPIKGAKLILDAMVNLREEFSLSLCVNALLIVCLIFKRFDRPNSWHEEIAVRLDSHCWIVCRRSNGREVYMVFTIKQESLHKLEAFGCCRRDNIYDDDYTLLDRELMKFYVKLDVLTAAPSVLILKSGLRICANGAARTNIPIIQDYAYYEVKLQNYRGSWGIGLCTVNLNGLNEILCDLRILTNHELFKLRRSNTWCPTRELGSIMLVKKSNRPGLEYAQDHMLSFLMPQTDTKPLVSTPLDSVQSLTDDSSCWILRNDMKIWSRGHVIGQLKQSVEEGDIIGVIYDKGELRFTINGDIAHVYSEQTEQSPLCIDSGGEVLYPVLGVGDDTVLDVAFTANSFNYPPLSVEGFGEIKFQKEVTF</sequence>
<dbReference type="InterPro" id="IPR043136">
    <property type="entry name" value="B30.2/SPRY_sf"/>
</dbReference>
<dbReference type="PANTHER" id="PTHR20951">
    <property type="entry name" value="C13ORF1 PROTEIN-RELATED"/>
    <property type="match status" value="1"/>
</dbReference>
<protein>
    <submittedName>
        <fullName evidence="1">Uncharacterized protein</fullName>
    </submittedName>
</protein>
<accession>A0A430Q4A4</accession>
<dbReference type="InterPro" id="IPR035766">
    <property type="entry name" value="SPRYD7"/>
</dbReference>
<name>A0A430Q4A4_SCHBO</name>
<keyword evidence="2" id="KW-1185">Reference proteome</keyword>
<reference evidence="1 2" key="1">
    <citation type="journal article" date="2019" name="PLoS Pathog.">
        <title>Genome sequence of the bovine parasite Schistosoma bovis Tanzania.</title>
        <authorList>
            <person name="Oey H."/>
            <person name="Zakrzewski M."/>
            <person name="Gobert G."/>
            <person name="Gravermann K."/>
            <person name="Stoye J."/>
            <person name="Jones M."/>
            <person name="Mcmanus D."/>
            <person name="Krause L."/>
        </authorList>
    </citation>
    <scope>NUCLEOTIDE SEQUENCE [LARGE SCALE GENOMIC DNA]</scope>
    <source>
        <strain evidence="1 2">TAN1997</strain>
    </source>
</reference>
<evidence type="ECO:0000313" key="1">
    <source>
        <dbReference type="EMBL" id="RTG82496.1"/>
    </source>
</evidence>
<dbReference type="PANTHER" id="PTHR20951:SF2">
    <property type="entry name" value="SPRY DOMAIN-CONTAINING PROTEIN 7"/>
    <property type="match status" value="1"/>
</dbReference>
<evidence type="ECO:0000313" key="2">
    <source>
        <dbReference type="Proteomes" id="UP000290809"/>
    </source>
</evidence>
<organism evidence="1 2">
    <name type="scientific">Schistosoma bovis</name>
    <name type="common">Blood fluke</name>
    <dbReference type="NCBI Taxonomy" id="6184"/>
    <lineage>
        <taxon>Eukaryota</taxon>
        <taxon>Metazoa</taxon>
        <taxon>Spiralia</taxon>
        <taxon>Lophotrochozoa</taxon>
        <taxon>Platyhelminthes</taxon>
        <taxon>Trematoda</taxon>
        <taxon>Digenea</taxon>
        <taxon>Strigeidida</taxon>
        <taxon>Schistosomatoidea</taxon>
        <taxon>Schistosomatidae</taxon>
        <taxon>Schistosoma</taxon>
    </lineage>
</organism>
<dbReference type="AlphaFoldDB" id="A0A430Q4A4"/>
<comment type="caution">
    <text evidence="1">The sequence shown here is derived from an EMBL/GenBank/DDBJ whole genome shotgun (WGS) entry which is preliminary data.</text>
</comment>
<gene>
    <name evidence="1" type="ORF">DC041_0004662</name>
</gene>